<sequence length="780" mass="87251">MSTKPPCDMAAEPPLPVSGAAPKKKNKKKRKKITSDDPYQYADPSCGSNKLSLKKRLFLRKSVKQTPWYDSNELLSTGRGLLLALKLFPSPHNAHQTSTPNYDEVSGTFNSETPSGLTNDEHIQLAAALRRVALWRGRRGGKLPHAIDITAGLAGILLMDAERSCVATAVNFGDANNTMLPNVSLYQLRNAYSTLLLRSVNGLADTYRHQKKSALLSVAHCCSLAGLPLWIVDVRHDASHNDLPSLGVCRIGALESLKFWKGRYWDSLEEKVWGDIPTPQGDATRESGDRTSIDLKEAGVCTLAIDCLDRYQKAIEIEAVQRRNTQIAKKIKPEKKEFQRFIRWQKFSQKECIHGANDQDLCTIDDQHKQKGGEEDGVILLLSDEDDAQPQKADTSAKKQKLDDSKANPWWILSDNKPKKKKLKKVQPESLPNAEENTVSRGKKIEMADASDAPHPVSEREENKTSAVPSTGASSRDCVAELIRLFPVDVLYTSILRFLVWGGASNTFYKRSTTSGDDEARNECRGPALLTMFASSRKSRCQAELEDLFEESRISYEPLIISITSSYPGFLAALFVHLIDSILCFDTERRTHKQELEQSHDESPVGETAYENTSYLDEIEWNVQFLSMWACYILTREFHMHLDRSLAVINSIADASKSGVLTESESVDLKKKGRRKWTFEEQFFMECPVPYLLLREAGIPLNSVCDRLMSHVGGVPKKQGEHQNDVVMELLSIFERILGKERIIFNVGYTSVAEAANCNAWTLCKSWDACAIGTMPGFLA</sequence>
<keyword evidence="3" id="KW-1185">Reference proteome</keyword>
<gene>
    <name evidence="2" type="ORF">HJC23_001640</name>
</gene>
<organism evidence="2 3">
    <name type="scientific">Cyclotella cryptica</name>
    <dbReference type="NCBI Taxonomy" id="29204"/>
    <lineage>
        <taxon>Eukaryota</taxon>
        <taxon>Sar</taxon>
        <taxon>Stramenopiles</taxon>
        <taxon>Ochrophyta</taxon>
        <taxon>Bacillariophyta</taxon>
        <taxon>Coscinodiscophyceae</taxon>
        <taxon>Thalassiosirophycidae</taxon>
        <taxon>Stephanodiscales</taxon>
        <taxon>Stephanodiscaceae</taxon>
        <taxon>Cyclotella</taxon>
    </lineage>
</organism>
<dbReference type="PANTHER" id="PTHR15002:SF0">
    <property type="entry name" value="RIBOSOMAL BIOGENESIS PROTEIN LAS1L"/>
    <property type="match status" value="1"/>
</dbReference>
<reference evidence="2 3" key="1">
    <citation type="journal article" date="2020" name="G3 (Bethesda)">
        <title>Improved Reference Genome for Cyclotella cryptica CCMP332, a Model for Cell Wall Morphogenesis, Salinity Adaptation, and Lipid Production in Diatoms (Bacillariophyta).</title>
        <authorList>
            <person name="Roberts W.R."/>
            <person name="Downey K.M."/>
            <person name="Ruck E.C."/>
            <person name="Traller J.C."/>
            <person name="Alverson A.J."/>
        </authorList>
    </citation>
    <scope>NUCLEOTIDE SEQUENCE [LARGE SCALE GENOMIC DNA]</scope>
    <source>
        <strain evidence="2 3">CCMP332</strain>
    </source>
</reference>
<dbReference type="AlphaFoldDB" id="A0ABD3QLB6"/>
<evidence type="ECO:0000313" key="3">
    <source>
        <dbReference type="Proteomes" id="UP001516023"/>
    </source>
</evidence>
<evidence type="ECO:0000313" key="2">
    <source>
        <dbReference type="EMBL" id="KAL3800803.1"/>
    </source>
</evidence>
<protein>
    <submittedName>
        <fullName evidence="2">Uncharacterized protein</fullName>
    </submittedName>
</protein>
<feature type="region of interest" description="Disordered" evidence="1">
    <location>
        <begin position="1"/>
        <end position="45"/>
    </location>
</feature>
<comment type="caution">
    <text evidence="2">The sequence shown here is derived from an EMBL/GenBank/DDBJ whole genome shotgun (WGS) entry which is preliminary data.</text>
</comment>
<accession>A0ABD3QLB6</accession>
<proteinExistence type="predicted"/>
<dbReference type="InterPro" id="IPR007174">
    <property type="entry name" value="Las1"/>
</dbReference>
<dbReference type="PANTHER" id="PTHR15002">
    <property type="entry name" value="RIBOSOMAL BIOGENESIS PROTEIN LAS1L"/>
    <property type="match status" value="1"/>
</dbReference>
<dbReference type="EMBL" id="JABMIG020000030">
    <property type="protein sequence ID" value="KAL3800803.1"/>
    <property type="molecule type" value="Genomic_DNA"/>
</dbReference>
<dbReference type="Proteomes" id="UP001516023">
    <property type="component" value="Unassembled WGS sequence"/>
</dbReference>
<feature type="compositionally biased region" description="Basic residues" evidence="1">
    <location>
        <begin position="22"/>
        <end position="32"/>
    </location>
</feature>
<evidence type="ECO:0000256" key="1">
    <source>
        <dbReference type="SAM" id="MobiDB-lite"/>
    </source>
</evidence>
<feature type="region of interest" description="Disordered" evidence="1">
    <location>
        <begin position="418"/>
        <end position="472"/>
    </location>
</feature>
<dbReference type="Pfam" id="PF04031">
    <property type="entry name" value="Las1"/>
    <property type="match status" value="1"/>
</dbReference>
<name>A0ABD3QLB6_9STRA</name>